<sequence length="229" mass="26793">MLNYRFTLRAMLNYNESYTQLPVNTMLKYRLTGYAQLQSYALLQLNYRLTFTSYTQLQLNNKSYAQQQVYNKSYTKLQVNSKSYAHLQLNYRFTVRAMLNYRFMFTVNKKTMCSYILTVGGMVNYRLSLNIKSYSLPQLQVNSNSHDQLKVYSKSYAQLHYYGQKAMAVVMMTNHQTSSVSGLEIKPALFRFMWNAYTSIMWVEDQQSYTLGPKITTSTNELSTGLKSL</sequence>
<proteinExistence type="predicted"/>
<dbReference type="Proteomes" id="UP000828390">
    <property type="component" value="Unassembled WGS sequence"/>
</dbReference>
<evidence type="ECO:0000313" key="1">
    <source>
        <dbReference type="EMBL" id="KAH3834393.1"/>
    </source>
</evidence>
<reference evidence="1" key="2">
    <citation type="submission" date="2020-11" db="EMBL/GenBank/DDBJ databases">
        <authorList>
            <person name="McCartney M.A."/>
            <person name="Auch B."/>
            <person name="Kono T."/>
            <person name="Mallez S."/>
            <person name="Becker A."/>
            <person name="Gohl D.M."/>
            <person name="Silverstein K.A.T."/>
            <person name="Koren S."/>
            <person name="Bechman K.B."/>
            <person name="Herman A."/>
            <person name="Abrahante J.E."/>
            <person name="Garbe J."/>
        </authorList>
    </citation>
    <scope>NUCLEOTIDE SEQUENCE</scope>
    <source>
        <strain evidence="1">Duluth1</strain>
        <tissue evidence="1">Whole animal</tissue>
    </source>
</reference>
<gene>
    <name evidence="1" type="ORF">DPMN_107717</name>
</gene>
<name>A0A9D4K7E4_DREPO</name>
<keyword evidence="2" id="KW-1185">Reference proteome</keyword>
<accession>A0A9D4K7E4</accession>
<protein>
    <submittedName>
        <fullName evidence="1">Uncharacterized protein</fullName>
    </submittedName>
</protein>
<evidence type="ECO:0000313" key="2">
    <source>
        <dbReference type="Proteomes" id="UP000828390"/>
    </source>
</evidence>
<organism evidence="1 2">
    <name type="scientific">Dreissena polymorpha</name>
    <name type="common">Zebra mussel</name>
    <name type="synonym">Mytilus polymorpha</name>
    <dbReference type="NCBI Taxonomy" id="45954"/>
    <lineage>
        <taxon>Eukaryota</taxon>
        <taxon>Metazoa</taxon>
        <taxon>Spiralia</taxon>
        <taxon>Lophotrochozoa</taxon>
        <taxon>Mollusca</taxon>
        <taxon>Bivalvia</taxon>
        <taxon>Autobranchia</taxon>
        <taxon>Heteroconchia</taxon>
        <taxon>Euheterodonta</taxon>
        <taxon>Imparidentia</taxon>
        <taxon>Neoheterodontei</taxon>
        <taxon>Myida</taxon>
        <taxon>Dreissenoidea</taxon>
        <taxon>Dreissenidae</taxon>
        <taxon>Dreissena</taxon>
    </lineage>
</organism>
<reference evidence="1" key="1">
    <citation type="journal article" date="2019" name="bioRxiv">
        <title>The Genome of the Zebra Mussel, Dreissena polymorpha: A Resource for Invasive Species Research.</title>
        <authorList>
            <person name="McCartney M.A."/>
            <person name="Auch B."/>
            <person name="Kono T."/>
            <person name="Mallez S."/>
            <person name="Zhang Y."/>
            <person name="Obille A."/>
            <person name="Becker A."/>
            <person name="Abrahante J.E."/>
            <person name="Garbe J."/>
            <person name="Badalamenti J.P."/>
            <person name="Herman A."/>
            <person name="Mangelson H."/>
            <person name="Liachko I."/>
            <person name="Sullivan S."/>
            <person name="Sone E.D."/>
            <person name="Koren S."/>
            <person name="Silverstein K.A.T."/>
            <person name="Beckman K.B."/>
            <person name="Gohl D.M."/>
        </authorList>
    </citation>
    <scope>NUCLEOTIDE SEQUENCE</scope>
    <source>
        <strain evidence="1">Duluth1</strain>
        <tissue evidence="1">Whole animal</tissue>
    </source>
</reference>
<dbReference type="EMBL" id="JAIWYP010000004">
    <property type="protein sequence ID" value="KAH3834393.1"/>
    <property type="molecule type" value="Genomic_DNA"/>
</dbReference>
<comment type="caution">
    <text evidence="1">The sequence shown here is derived from an EMBL/GenBank/DDBJ whole genome shotgun (WGS) entry which is preliminary data.</text>
</comment>
<dbReference type="AlphaFoldDB" id="A0A9D4K7E4"/>